<evidence type="ECO:0000313" key="1">
    <source>
        <dbReference type="EMBL" id="CAD0319837.1"/>
    </source>
</evidence>
<dbReference type="EMBL" id="LR828261">
    <property type="protein sequence ID" value="CAD0319846.1"/>
    <property type="molecule type" value="Genomic_DNA"/>
</dbReference>
<reference evidence="2" key="3">
    <citation type="journal article" date="2020" name="Syst. Appl. Microbiol.">
        <title>Clarifying the taxonomy of the causal agent of bacterial leaf spot of lettuce through a polyphasic approach reveals that Xanthomonas cynarae Trebaol et al. 2000 emend. Timilsina et al. 2019 is a later heterotypic synonym of Xanthomonas hortorum Vauterin et al. 1995.</title>
        <authorList>
            <person name="Moriniere L."/>
            <person name="Burlet A."/>
            <person name="Rosenthal E.R."/>
            <person name="Nesme X."/>
            <person name="Portier P."/>
            <person name="Bull C.T."/>
            <person name="Lavire C."/>
            <person name="Fischer-Le Saux M."/>
            <person name="Bertolla F."/>
        </authorList>
    </citation>
    <scope>NUCLEOTIDE SEQUENCE</scope>
    <source>
        <strain evidence="2">CFBP2533</strain>
    </source>
</reference>
<reference evidence="2" key="1">
    <citation type="submission" date="2019-03" db="EMBL/GenBank/DDBJ databases">
        <authorList>
            <person name="Moriniere L."/>
            <person name="Burlet A."/>
            <person name="Rosenthal E."/>
            <person name="Portier P."/>
            <person name="Lavire C."/>
            <person name="Nesme X."/>
            <person name="Bull C.T."/>
            <person name="Le Saux M."/>
            <person name="Bertolla F."/>
        </authorList>
    </citation>
    <scope>NUCLEOTIDE SEQUENCE</scope>
    <source>
        <strain evidence="2">CFBP2533</strain>
    </source>
</reference>
<evidence type="ECO:0000313" key="3">
    <source>
        <dbReference type="Proteomes" id="UP000548771"/>
    </source>
</evidence>
<proteinExistence type="predicted"/>
<dbReference type="EMBL" id="SMDX01000041">
    <property type="protein sequence ID" value="NMI24338.1"/>
    <property type="molecule type" value="Genomic_DNA"/>
</dbReference>
<sequence>MGGFKGRKEKRYRVDVIKRPGKKYGYQIFDIQLGKHVGPVYDSREEAGKICAEANLGLRL</sequence>
<organism evidence="1">
    <name type="scientific">Xanthomonas hortorum pv. pelargonii</name>
    <dbReference type="NCBI Taxonomy" id="453602"/>
    <lineage>
        <taxon>Bacteria</taxon>
        <taxon>Pseudomonadati</taxon>
        <taxon>Pseudomonadota</taxon>
        <taxon>Gammaproteobacteria</taxon>
        <taxon>Lysobacterales</taxon>
        <taxon>Lysobacteraceae</taxon>
        <taxon>Xanthomonas</taxon>
    </lineage>
</organism>
<dbReference type="EMBL" id="LR828261">
    <property type="protein sequence ID" value="CAD0319837.1"/>
    <property type="molecule type" value="Genomic_DNA"/>
</dbReference>
<reference evidence="3" key="2">
    <citation type="journal article" date="2020" name="Syst. Appl. Microbiol.">
        <title>Clarifying the taxonomy of the causal agent of bacterial leaf spot of lettuce through a polyphasic approach reveals that Xanthomonas cynarae Trebaol et al. 2000 emend. Timilsina et al. 2019 is a later heterotypic synonym of Xanthomonas hortorum Vauterin et al. 1995.</title>
        <authorList>
            <person name="Moriniere L."/>
            <person name="Burlet A."/>
            <person name="Rosenthal E.R."/>
            <person name="Nesme X."/>
            <person name="Portier P."/>
            <person name="Bull C.T."/>
            <person name="Lavire C."/>
            <person name="Fischer-Le Saux M."/>
            <person name="Bertolla F."/>
        </authorList>
    </citation>
    <scope>NUCLEOTIDE SEQUENCE [LARGE SCALE GENOMIC DNA]</scope>
    <source>
        <strain evidence="3">CFBP2533</strain>
    </source>
</reference>
<protein>
    <submittedName>
        <fullName evidence="1">Uncharacterized protein</fullName>
    </submittedName>
</protein>
<evidence type="ECO:0000313" key="2">
    <source>
        <dbReference type="EMBL" id="NMI24338.1"/>
    </source>
</evidence>
<reference evidence="1" key="4">
    <citation type="submission" date="2020-07" db="EMBL/GenBank/DDBJ databases">
        <authorList>
            <person name="Pothier F. J."/>
        </authorList>
    </citation>
    <scope>NUCLEOTIDE SEQUENCE</scope>
    <source>
        <strain evidence="1">CFBP 2533</strain>
    </source>
</reference>
<dbReference type="Proteomes" id="UP000548771">
    <property type="component" value="Unassembled WGS sequence"/>
</dbReference>
<accession>A0A6V7CNI5</accession>
<dbReference type="AlphaFoldDB" id="A0A6V7CNI5"/>
<name>A0A6V7CNI5_9XANT</name>
<gene>
    <name evidence="1" type="ORF">CFBP2533_15300</name>
    <name evidence="2" type="ORF">E1J24_21495</name>
</gene>